<keyword evidence="1" id="KW-0175">Coiled coil</keyword>
<proteinExistence type="predicted"/>
<dbReference type="Proteomes" id="UP000182149">
    <property type="component" value="Unassembled WGS sequence"/>
</dbReference>
<comment type="caution">
    <text evidence="2">The sequence shown here is derived from an EMBL/GenBank/DDBJ whole genome shotgun (WGS) entry which is preliminary data.</text>
</comment>
<dbReference type="EMBL" id="JXKD01000002">
    <property type="protein sequence ID" value="OJG11812.1"/>
    <property type="molecule type" value="Genomic_DNA"/>
</dbReference>
<sequence length="173" mass="20044">MITMTNKNNERYSTELKATAVKKMMPPENKGIRQLSQTLGIPEATLYSWRKKARIQGNATPGTKKNVEKWSSEDKFLIVMESFSMNQVELAEYCRKKGLFKEQIEAWKKTCLSANEQEENRTRELATELKEEKKQARQLEKELRHKEKALAEAAALLLLRKKARAILGDQEEE</sequence>
<evidence type="ECO:0000313" key="2">
    <source>
        <dbReference type="EMBL" id="OJG11812.1"/>
    </source>
</evidence>
<evidence type="ECO:0000313" key="3">
    <source>
        <dbReference type="Proteomes" id="UP000182149"/>
    </source>
</evidence>
<name>A0A1L8QWD4_9ENTE</name>
<dbReference type="OrthoDB" id="9813126at2"/>
<reference evidence="2 3" key="1">
    <citation type="submission" date="2014-12" db="EMBL/GenBank/DDBJ databases">
        <title>Draft genome sequences of 29 type strains of Enterococci.</title>
        <authorList>
            <person name="Zhong Z."/>
            <person name="Sun Z."/>
            <person name="Liu W."/>
            <person name="Zhang W."/>
            <person name="Zhang H."/>
        </authorList>
    </citation>
    <scope>NUCLEOTIDE SEQUENCE [LARGE SCALE GENOMIC DNA]</scope>
    <source>
        <strain evidence="2 3">DSM 17690</strain>
    </source>
</reference>
<dbReference type="InterPro" id="IPR002514">
    <property type="entry name" value="Transposase_8"/>
</dbReference>
<organism evidence="2 3">
    <name type="scientific">Enterococcus aquimarinus</name>
    <dbReference type="NCBI Taxonomy" id="328396"/>
    <lineage>
        <taxon>Bacteria</taxon>
        <taxon>Bacillati</taxon>
        <taxon>Bacillota</taxon>
        <taxon>Bacilli</taxon>
        <taxon>Lactobacillales</taxon>
        <taxon>Enterococcaceae</taxon>
        <taxon>Enterococcus</taxon>
    </lineage>
</organism>
<evidence type="ECO:0000256" key="1">
    <source>
        <dbReference type="SAM" id="Coils"/>
    </source>
</evidence>
<dbReference type="GO" id="GO:0003677">
    <property type="term" value="F:DNA binding"/>
    <property type="evidence" value="ECO:0007669"/>
    <property type="project" value="InterPro"/>
</dbReference>
<gene>
    <name evidence="2" type="ORF">RU93_GL001045</name>
</gene>
<dbReference type="AlphaFoldDB" id="A0A1L8QWD4"/>
<feature type="coiled-coil region" evidence="1">
    <location>
        <begin position="112"/>
        <end position="156"/>
    </location>
</feature>
<dbReference type="Pfam" id="PF01527">
    <property type="entry name" value="HTH_Tnp_1"/>
    <property type="match status" value="1"/>
</dbReference>
<dbReference type="SUPFAM" id="SSF46689">
    <property type="entry name" value="Homeodomain-like"/>
    <property type="match status" value="1"/>
</dbReference>
<keyword evidence="3" id="KW-1185">Reference proteome</keyword>
<protein>
    <submittedName>
        <fullName evidence="2">Transposase</fullName>
    </submittedName>
</protein>
<dbReference type="InterPro" id="IPR009057">
    <property type="entry name" value="Homeodomain-like_sf"/>
</dbReference>
<dbReference type="STRING" id="328396.RU93_GL001045"/>
<dbReference type="GO" id="GO:0004803">
    <property type="term" value="F:transposase activity"/>
    <property type="evidence" value="ECO:0007669"/>
    <property type="project" value="InterPro"/>
</dbReference>
<dbReference type="GO" id="GO:0006313">
    <property type="term" value="P:DNA transposition"/>
    <property type="evidence" value="ECO:0007669"/>
    <property type="project" value="InterPro"/>
</dbReference>
<dbReference type="Gene3D" id="1.10.10.60">
    <property type="entry name" value="Homeodomain-like"/>
    <property type="match status" value="1"/>
</dbReference>
<accession>A0A1L8QWD4</accession>